<evidence type="ECO:0000313" key="2">
    <source>
        <dbReference type="EMBL" id="OGF13881.1"/>
    </source>
</evidence>
<organism evidence="2 3">
    <name type="scientific">Candidatus Edwardsbacteria bacterium GWF2_54_11</name>
    <dbReference type="NCBI Taxonomy" id="1817851"/>
    <lineage>
        <taxon>Bacteria</taxon>
        <taxon>Candidatus Edwardsiibacteriota</taxon>
    </lineage>
</organism>
<evidence type="ECO:0000259" key="1">
    <source>
        <dbReference type="SMART" id="SM00481"/>
    </source>
</evidence>
<evidence type="ECO:0000313" key="3">
    <source>
        <dbReference type="Proteomes" id="UP000177230"/>
    </source>
</evidence>
<dbReference type="InterPro" id="IPR052018">
    <property type="entry name" value="PHP_domain"/>
</dbReference>
<dbReference type="Proteomes" id="UP000177230">
    <property type="component" value="Unassembled WGS sequence"/>
</dbReference>
<dbReference type="InterPro" id="IPR003141">
    <property type="entry name" value="Pol/His_phosphatase_N"/>
</dbReference>
<gene>
    <name evidence="2" type="ORF">A2024_10570</name>
</gene>
<dbReference type="SMART" id="SM00481">
    <property type="entry name" value="POLIIIAc"/>
    <property type="match status" value="1"/>
</dbReference>
<comment type="caution">
    <text evidence="2">The sequence shown here is derived from an EMBL/GenBank/DDBJ whole genome shotgun (WGS) entry which is preliminary data.</text>
</comment>
<dbReference type="Gene3D" id="3.20.20.140">
    <property type="entry name" value="Metal-dependent hydrolases"/>
    <property type="match status" value="1"/>
</dbReference>
<proteinExistence type="predicted"/>
<dbReference type="PANTHER" id="PTHR42924">
    <property type="entry name" value="EXONUCLEASE"/>
    <property type="match status" value="1"/>
</dbReference>
<dbReference type="PANTHER" id="PTHR42924:SF3">
    <property type="entry name" value="POLYMERASE_HISTIDINOL PHOSPHATASE N-TERMINAL DOMAIN-CONTAINING PROTEIN"/>
    <property type="match status" value="1"/>
</dbReference>
<sequence length="282" mass="31097">MTSQQYFVDLHIHTAASDGIFTPQELVKQASLKGLKAIAITDHDAWDAIEPISSLAFKVGIEVIPGIELSTNIEGTEIHILGYFIDYTQSQFQERVLHFKNARIERAHRMVEKLAELGVRLEIARVLEIAGSGSVGRPHVARALAEEGYVGGTDEAFTRYLGNGCPAYVPKNFLTPRESFDLVHSVGGLAFFAHPGIENRDGLIDRFASQGLDGLEVWHSKHSNSQVKNYLDIARQKNLLVCGGSDCHSDNLMNNGGGSVKVPYSVVQEMKRRLANKKEKQA</sequence>
<dbReference type="InterPro" id="IPR004013">
    <property type="entry name" value="PHP_dom"/>
</dbReference>
<dbReference type="InterPro" id="IPR016195">
    <property type="entry name" value="Pol/histidinol_Pase-like"/>
</dbReference>
<dbReference type="CDD" id="cd07438">
    <property type="entry name" value="PHP_HisPPase_AMP"/>
    <property type="match status" value="1"/>
</dbReference>
<name>A0A1F5RIM9_9BACT</name>
<protein>
    <recommendedName>
        <fullName evidence="1">Polymerase/histidinol phosphatase N-terminal domain-containing protein</fullName>
    </recommendedName>
</protein>
<dbReference type="GO" id="GO:0004534">
    <property type="term" value="F:5'-3' RNA exonuclease activity"/>
    <property type="evidence" value="ECO:0007669"/>
    <property type="project" value="TreeGrafter"/>
</dbReference>
<dbReference type="Pfam" id="PF02811">
    <property type="entry name" value="PHP"/>
    <property type="match status" value="1"/>
</dbReference>
<accession>A0A1F5RIM9</accession>
<reference evidence="2 3" key="1">
    <citation type="journal article" date="2016" name="Nat. Commun.">
        <title>Thousands of microbial genomes shed light on interconnected biogeochemical processes in an aquifer system.</title>
        <authorList>
            <person name="Anantharaman K."/>
            <person name="Brown C.T."/>
            <person name="Hug L.A."/>
            <person name="Sharon I."/>
            <person name="Castelle C.J."/>
            <person name="Probst A.J."/>
            <person name="Thomas B.C."/>
            <person name="Singh A."/>
            <person name="Wilkins M.J."/>
            <person name="Karaoz U."/>
            <person name="Brodie E.L."/>
            <person name="Williams K.H."/>
            <person name="Hubbard S.S."/>
            <person name="Banfield J.F."/>
        </authorList>
    </citation>
    <scope>NUCLEOTIDE SEQUENCE [LARGE SCALE GENOMIC DNA]</scope>
</reference>
<dbReference type="EMBL" id="MFFM01000011">
    <property type="protein sequence ID" value="OGF13881.1"/>
    <property type="molecule type" value="Genomic_DNA"/>
</dbReference>
<dbReference type="Gene3D" id="1.10.150.650">
    <property type="match status" value="1"/>
</dbReference>
<dbReference type="AlphaFoldDB" id="A0A1F5RIM9"/>
<dbReference type="SUPFAM" id="SSF89550">
    <property type="entry name" value="PHP domain-like"/>
    <property type="match status" value="1"/>
</dbReference>
<feature type="domain" description="Polymerase/histidinol phosphatase N-terminal" evidence="1">
    <location>
        <begin position="8"/>
        <end position="73"/>
    </location>
</feature>
<dbReference type="GO" id="GO:0035312">
    <property type="term" value="F:5'-3' DNA exonuclease activity"/>
    <property type="evidence" value="ECO:0007669"/>
    <property type="project" value="TreeGrafter"/>
</dbReference>